<dbReference type="UniPathway" id="UPA00253">
    <property type="reaction ID" value="UER00457"/>
</dbReference>
<evidence type="ECO:0000256" key="7">
    <source>
        <dbReference type="ARBA" id="ARBA00022679"/>
    </source>
</evidence>
<sequence>MKKEHVADGILFADFYQLTMAQLYYRTGLHKKTAQFDYSFRHYPDYGEHRAGYCIHAGLESFLEWMEKSRFGEEELQYLRAQKGKSGHRLFADDFLTWLKNKSGFEDISIAAVPEGRVIHPGVPLVIVKGPLAAAQMLESSLLNHINFQTLVATKACRIKESGCRQTMIDFGMRRAQGKGANAATRAALIGGADFSSNTGASCLLGYPPKGTHAHSMVQAFMALDGGGGELAAFRAYAGIYPDDCLLLVDTIDTLKSGIPNAIKVFDELKKKGHKPVGVRLDSGDLAYLAIRSARMLDEAGFPDTTIVLSNQLDELVVWQIIAQIRQEAGAYGVNPERLIARLNYGVGTRLVTSYGDPALDGVYKLAAIKDGRRWKAAIKLSETPEKIINPGGKSVWRIYDARGKAFADCVALQDENPRKEDTLLLHHPTEEQIQETIRACNISKIEPLLTGILKNGRRIRRQATLEEMRRLRQNDIDRLDPGVRRLINPHRYHVSLSKKLWDLKQQLVHQQKTKTLKEKKRCPDLWKGRSLASRKGTQ</sequence>
<name>A0A410P425_VELA1</name>
<feature type="domain" description="Nicotinate phosphoribosyltransferase N-terminal" evidence="10">
    <location>
        <begin position="11"/>
        <end position="147"/>
    </location>
</feature>
<dbReference type="InterPro" id="IPR013785">
    <property type="entry name" value="Aldolase_TIM"/>
</dbReference>
<dbReference type="SUPFAM" id="SSF54675">
    <property type="entry name" value="Nicotinate/Quinolinate PRTase N-terminal domain-like"/>
    <property type="match status" value="1"/>
</dbReference>
<dbReference type="CDD" id="cd01570">
    <property type="entry name" value="NAPRTase_A"/>
    <property type="match status" value="1"/>
</dbReference>
<feature type="domain" description="Nicotinate phosphoribosyltransferase C-terminal" evidence="11">
    <location>
        <begin position="394"/>
        <end position="505"/>
    </location>
</feature>
<dbReference type="InterPro" id="IPR006405">
    <property type="entry name" value="Nic_PRibTrfase_pncB"/>
</dbReference>
<dbReference type="GO" id="GO:0005829">
    <property type="term" value="C:cytosol"/>
    <property type="evidence" value="ECO:0007669"/>
    <property type="project" value="TreeGrafter"/>
</dbReference>
<keyword evidence="7 9" id="KW-0808">Transferase</keyword>
<dbReference type="InterPro" id="IPR036068">
    <property type="entry name" value="Nicotinate_pribotase-like_C"/>
</dbReference>
<keyword evidence="12" id="KW-0328">Glycosyltransferase</keyword>
<dbReference type="InterPro" id="IPR007229">
    <property type="entry name" value="Nic_PRibTrfase-Fam"/>
</dbReference>
<evidence type="ECO:0000256" key="8">
    <source>
        <dbReference type="ARBA" id="ARBA00048668"/>
    </source>
</evidence>
<dbReference type="Pfam" id="PF17956">
    <property type="entry name" value="NAPRTase_C"/>
    <property type="match status" value="1"/>
</dbReference>
<dbReference type="PANTHER" id="PTHR11098:SF1">
    <property type="entry name" value="NICOTINATE PHOSPHORIBOSYLTRANSFERASE"/>
    <property type="match status" value="1"/>
</dbReference>
<dbReference type="Gene3D" id="3.20.140.10">
    <property type="entry name" value="nicotinate phosphoribosyltransferase"/>
    <property type="match status" value="1"/>
</dbReference>
<dbReference type="Pfam" id="PF17767">
    <property type="entry name" value="NAPRTase_N"/>
    <property type="match status" value="1"/>
</dbReference>
<evidence type="ECO:0000256" key="1">
    <source>
        <dbReference type="ARBA" id="ARBA00004952"/>
    </source>
</evidence>
<dbReference type="NCBIfam" id="TIGR01513">
    <property type="entry name" value="NAPRTase_put"/>
    <property type="match status" value="1"/>
</dbReference>
<accession>A0A410P425</accession>
<comment type="PTM">
    <text evidence="9">Transiently phosphorylated on a His residue during the reaction cycle. Phosphorylation strongly increases the affinity for substrates and increases the rate of nicotinate D-ribonucleotide production. Dephosphorylation regenerates the low-affinity form of the enzyme, leading to product release.</text>
</comment>
<dbReference type="RefSeq" id="WP_128699514.1">
    <property type="nucleotide sequence ID" value="NZ_CP019384.1"/>
</dbReference>
<evidence type="ECO:0000256" key="4">
    <source>
        <dbReference type="ARBA" id="ARBA00022553"/>
    </source>
</evidence>
<evidence type="ECO:0000313" key="13">
    <source>
        <dbReference type="Proteomes" id="UP000287243"/>
    </source>
</evidence>
<evidence type="ECO:0000256" key="2">
    <source>
        <dbReference type="ARBA" id="ARBA00010897"/>
    </source>
</evidence>
<evidence type="ECO:0000256" key="6">
    <source>
        <dbReference type="ARBA" id="ARBA00022642"/>
    </source>
</evidence>
<evidence type="ECO:0000256" key="9">
    <source>
        <dbReference type="RuleBase" id="RU365100"/>
    </source>
</evidence>
<reference evidence="12 13" key="1">
    <citation type="submission" date="2017-01" db="EMBL/GenBank/DDBJ databases">
        <title>First insights into the biology of 'candidatus Vampirococcus archaeovorus'.</title>
        <authorList>
            <person name="Kizina J."/>
            <person name="Jordan S."/>
            <person name="Stueber K."/>
            <person name="Reinhardt R."/>
            <person name="Harder J."/>
        </authorList>
    </citation>
    <scope>NUCLEOTIDE SEQUENCE [LARGE SCALE GENOMIC DNA]</scope>
    <source>
        <strain evidence="12 13">LiM</strain>
    </source>
</reference>
<keyword evidence="5 9" id="KW-0436">Ligase</keyword>
<dbReference type="Proteomes" id="UP000287243">
    <property type="component" value="Chromosome"/>
</dbReference>
<dbReference type="KEGG" id="vai:BU251_03565"/>
<dbReference type="GO" id="GO:0004516">
    <property type="term" value="F:nicotinate phosphoribosyltransferase activity"/>
    <property type="evidence" value="ECO:0007669"/>
    <property type="project" value="UniProtKB-UniRule"/>
</dbReference>
<dbReference type="AlphaFoldDB" id="A0A410P425"/>
<dbReference type="OrthoDB" id="9770610at2"/>
<comment type="function">
    <text evidence="9">Catalyzes the first step in the biosynthesis of NAD from nicotinic acid, the ATP-dependent synthesis of beta-nicotinate D-ribonucleotide from nicotinate and 5-phospho-D-ribose 1-phosphate.</text>
</comment>
<dbReference type="InterPro" id="IPR041619">
    <property type="entry name" value="NAPRTase_C"/>
</dbReference>
<protein>
    <recommendedName>
        <fullName evidence="3 9">Nicotinate phosphoribosyltransferase</fullName>
        <ecNumber evidence="3 9">6.3.4.21</ecNumber>
    </recommendedName>
</protein>
<organism evidence="12 13">
    <name type="scientific">Velamenicoccus archaeovorus</name>
    <dbReference type="NCBI Taxonomy" id="1930593"/>
    <lineage>
        <taxon>Bacteria</taxon>
        <taxon>Pseudomonadati</taxon>
        <taxon>Candidatus Omnitrophota</taxon>
        <taxon>Candidatus Velamenicoccus</taxon>
    </lineage>
</organism>
<keyword evidence="6 9" id="KW-0662">Pyridine nucleotide biosynthesis</keyword>
<evidence type="ECO:0000256" key="5">
    <source>
        <dbReference type="ARBA" id="ARBA00022598"/>
    </source>
</evidence>
<gene>
    <name evidence="12" type="ORF">BU251_03565</name>
</gene>
<evidence type="ECO:0000259" key="10">
    <source>
        <dbReference type="Pfam" id="PF17767"/>
    </source>
</evidence>
<dbReference type="Gene3D" id="3.20.20.70">
    <property type="entry name" value="Aldolase class I"/>
    <property type="match status" value="1"/>
</dbReference>
<dbReference type="PIRSF" id="PIRSF000484">
    <property type="entry name" value="NAPRT"/>
    <property type="match status" value="1"/>
</dbReference>
<proteinExistence type="inferred from homology"/>
<dbReference type="InterPro" id="IPR040727">
    <property type="entry name" value="NAPRTase_N"/>
</dbReference>
<evidence type="ECO:0000256" key="3">
    <source>
        <dbReference type="ARBA" id="ARBA00013236"/>
    </source>
</evidence>
<comment type="catalytic activity">
    <reaction evidence="8 9">
        <text>5-phospho-alpha-D-ribose 1-diphosphate + nicotinate + ATP + H2O = nicotinate beta-D-ribonucleotide + ADP + phosphate + diphosphate</text>
        <dbReference type="Rhea" id="RHEA:36163"/>
        <dbReference type="ChEBI" id="CHEBI:15377"/>
        <dbReference type="ChEBI" id="CHEBI:30616"/>
        <dbReference type="ChEBI" id="CHEBI:32544"/>
        <dbReference type="ChEBI" id="CHEBI:33019"/>
        <dbReference type="ChEBI" id="CHEBI:43474"/>
        <dbReference type="ChEBI" id="CHEBI:57502"/>
        <dbReference type="ChEBI" id="CHEBI:58017"/>
        <dbReference type="ChEBI" id="CHEBI:456216"/>
        <dbReference type="EC" id="6.3.4.21"/>
    </reaction>
</comment>
<keyword evidence="13" id="KW-1185">Reference proteome</keyword>
<dbReference type="EMBL" id="CP019384">
    <property type="protein sequence ID" value="QAT16873.1"/>
    <property type="molecule type" value="Genomic_DNA"/>
</dbReference>
<dbReference type="GO" id="GO:0016757">
    <property type="term" value="F:glycosyltransferase activity"/>
    <property type="evidence" value="ECO:0007669"/>
    <property type="project" value="UniProtKB-KW"/>
</dbReference>
<comment type="similarity">
    <text evidence="2 9">Belongs to the NAPRTase family.</text>
</comment>
<dbReference type="EC" id="6.3.4.21" evidence="3 9"/>
<dbReference type="NCBIfam" id="NF006695">
    <property type="entry name" value="PRK09243.1-2"/>
    <property type="match status" value="1"/>
</dbReference>
<dbReference type="GO" id="GO:0034355">
    <property type="term" value="P:NAD+ biosynthetic process via the salvage pathway"/>
    <property type="evidence" value="ECO:0007669"/>
    <property type="project" value="TreeGrafter"/>
</dbReference>
<evidence type="ECO:0000259" key="11">
    <source>
        <dbReference type="Pfam" id="PF17956"/>
    </source>
</evidence>
<comment type="pathway">
    <text evidence="1 9">Cofactor biosynthesis; NAD(+) biosynthesis; nicotinate D-ribonucleotide from nicotinate: step 1/1.</text>
</comment>
<dbReference type="PANTHER" id="PTHR11098">
    <property type="entry name" value="NICOTINATE PHOSPHORIBOSYLTRANSFERASE"/>
    <property type="match status" value="1"/>
</dbReference>
<evidence type="ECO:0000313" key="12">
    <source>
        <dbReference type="EMBL" id="QAT16873.1"/>
    </source>
</evidence>
<keyword evidence="4" id="KW-0597">Phosphoprotein</keyword>
<dbReference type="SUPFAM" id="SSF51690">
    <property type="entry name" value="Nicotinate/Quinolinate PRTase C-terminal domain-like"/>
    <property type="match status" value="1"/>
</dbReference>
<dbReference type="NCBIfam" id="NF009131">
    <property type="entry name" value="PRK12484.1"/>
    <property type="match status" value="1"/>
</dbReference>